<proteinExistence type="predicted"/>
<name>A9UXW9_MONBE</name>
<evidence type="ECO:0000256" key="1">
    <source>
        <dbReference type="ARBA" id="ARBA00022723"/>
    </source>
</evidence>
<dbReference type="SUPFAM" id="SSF51197">
    <property type="entry name" value="Clavaminate synthase-like"/>
    <property type="match status" value="1"/>
</dbReference>
<dbReference type="PANTHER" id="PTHR10694">
    <property type="entry name" value="LYSINE-SPECIFIC DEMETHYLASE"/>
    <property type="match status" value="1"/>
</dbReference>
<keyword evidence="2" id="KW-0408">Iron</keyword>
<dbReference type="PANTHER" id="PTHR10694:SF33">
    <property type="entry name" value="LYSINE-SPECIFIC DEMETHYLASE 5"/>
    <property type="match status" value="1"/>
</dbReference>
<accession>A9UXW9</accession>
<reference evidence="4 5" key="1">
    <citation type="journal article" date="2008" name="Nature">
        <title>The genome of the choanoflagellate Monosiga brevicollis and the origin of metazoans.</title>
        <authorList>
            <consortium name="JGI Sequencing"/>
            <person name="King N."/>
            <person name="Westbrook M.J."/>
            <person name="Young S.L."/>
            <person name="Kuo A."/>
            <person name="Abedin M."/>
            <person name="Chapman J."/>
            <person name="Fairclough S."/>
            <person name="Hellsten U."/>
            <person name="Isogai Y."/>
            <person name="Letunic I."/>
            <person name="Marr M."/>
            <person name="Pincus D."/>
            <person name="Putnam N."/>
            <person name="Rokas A."/>
            <person name="Wright K.J."/>
            <person name="Zuzow R."/>
            <person name="Dirks W."/>
            <person name="Good M."/>
            <person name="Goodstein D."/>
            <person name="Lemons D."/>
            <person name="Li W."/>
            <person name="Lyons J.B."/>
            <person name="Morris A."/>
            <person name="Nichols S."/>
            <person name="Richter D.J."/>
            <person name="Salamov A."/>
            <person name="Bork P."/>
            <person name="Lim W.A."/>
            <person name="Manning G."/>
            <person name="Miller W.T."/>
            <person name="McGinnis W."/>
            <person name="Shapiro H."/>
            <person name="Tjian R."/>
            <person name="Grigoriev I.V."/>
            <person name="Rokhsar D."/>
        </authorList>
    </citation>
    <scope>NUCLEOTIDE SEQUENCE [LARGE SCALE GENOMIC DNA]</scope>
    <source>
        <strain evidence="5">MX1 / ATCC 50154</strain>
    </source>
</reference>
<organism evidence="4 5">
    <name type="scientific">Monosiga brevicollis</name>
    <name type="common">Choanoflagellate</name>
    <dbReference type="NCBI Taxonomy" id="81824"/>
    <lineage>
        <taxon>Eukaryota</taxon>
        <taxon>Choanoflagellata</taxon>
        <taxon>Craspedida</taxon>
        <taxon>Salpingoecidae</taxon>
        <taxon>Monosiga</taxon>
    </lineage>
</organism>
<feature type="domain" description="JmjC" evidence="3">
    <location>
        <begin position="40"/>
        <end position="206"/>
    </location>
</feature>
<protein>
    <recommendedName>
        <fullName evidence="3">JmjC domain-containing protein</fullName>
    </recommendedName>
</protein>
<dbReference type="RefSeq" id="XP_001745341.1">
    <property type="nucleotide sequence ID" value="XM_001745289.1"/>
</dbReference>
<dbReference type="GO" id="GO:0046872">
    <property type="term" value="F:metal ion binding"/>
    <property type="evidence" value="ECO:0007669"/>
    <property type="project" value="UniProtKB-KW"/>
</dbReference>
<feature type="non-terminal residue" evidence="4">
    <location>
        <position position="304"/>
    </location>
</feature>
<dbReference type="OMA" id="EVESEFW"/>
<dbReference type="eggNOG" id="KOG1246">
    <property type="taxonomic scope" value="Eukaryota"/>
</dbReference>
<evidence type="ECO:0000313" key="4">
    <source>
        <dbReference type="EMBL" id="EDQ89919.1"/>
    </source>
</evidence>
<dbReference type="Pfam" id="PF02373">
    <property type="entry name" value="JmjC"/>
    <property type="match status" value="1"/>
</dbReference>
<dbReference type="Proteomes" id="UP000001357">
    <property type="component" value="Unassembled WGS sequence"/>
</dbReference>
<feature type="non-terminal residue" evidence="4">
    <location>
        <position position="1"/>
    </location>
</feature>
<gene>
    <name evidence="4" type="ORF">MONBRDRAFT_1660</name>
</gene>
<dbReference type="InterPro" id="IPR003347">
    <property type="entry name" value="JmjC_dom"/>
</dbReference>
<keyword evidence="1" id="KW-0479">Metal-binding</keyword>
<dbReference type="Gene3D" id="2.60.120.650">
    <property type="entry name" value="Cupin"/>
    <property type="match status" value="1"/>
</dbReference>
<dbReference type="GeneID" id="5890463"/>
<dbReference type="STRING" id="81824.A9UXW9"/>
<dbReference type="AlphaFoldDB" id="A9UXW9"/>
<dbReference type="KEGG" id="mbr:MONBRDRAFT_1660"/>
<dbReference type="InParanoid" id="A9UXW9"/>
<evidence type="ECO:0000256" key="2">
    <source>
        <dbReference type="ARBA" id="ARBA00023004"/>
    </source>
</evidence>
<evidence type="ECO:0000259" key="3">
    <source>
        <dbReference type="PROSITE" id="PS51184"/>
    </source>
</evidence>
<dbReference type="GO" id="GO:0141052">
    <property type="term" value="F:histone H3 demethylase activity"/>
    <property type="evidence" value="ECO:0007669"/>
    <property type="project" value="UniProtKB-ARBA"/>
</dbReference>
<keyword evidence="5" id="KW-1185">Reference proteome</keyword>
<sequence>ELQVEYGADLPTLEVGSGFPTDEQHFANRGRKISRSRNAVAAQNGWNLNNLPLHHRSLFCSIAEPISGVKVPWLYVGQLFSSFCWHIEDHWTYSINYMHLGEPKTWYGIPASDAEAFERAMIASAPELFARKPELLHDLVTLASPQYLIDAGVRCFRTDQNPGEFIVTFPRAYHAGFNMGFNVAEAVNFAPAHWLATGRRCFEAYRHDGRRPTFNHWEFVLQAAQWYRDHPESLDGDAAAFLLVELLELQRHEQSVRHRVPHVIEDTALHEQPDDDRICTVCNTTLFEAHVRCACRPGWRCGDH</sequence>
<dbReference type="EMBL" id="CH991549">
    <property type="protein sequence ID" value="EDQ89919.1"/>
    <property type="molecule type" value="Genomic_DNA"/>
</dbReference>
<dbReference type="PROSITE" id="PS51184">
    <property type="entry name" value="JMJC"/>
    <property type="match status" value="1"/>
</dbReference>
<dbReference type="SMART" id="SM00558">
    <property type="entry name" value="JmjC"/>
    <property type="match status" value="1"/>
</dbReference>
<evidence type="ECO:0000313" key="5">
    <source>
        <dbReference type="Proteomes" id="UP000001357"/>
    </source>
</evidence>